<organism evidence="1 2">
    <name type="scientific">Apodospora peruviana</name>
    <dbReference type="NCBI Taxonomy" id="516989"/>
    <lineage>
        <taxon>Eukaryota</taxon>
        <taxon>Fungi</taxon>
        <taxon>Dikarya</taxon>
        <taxon>Ascomycota</taxon>
        <taxon>Pezizomycotina</taxon>
        <taxon>Sordariomycetes</taxon>
        <taxon>Sordariomycetidae</taxon>
        <taxon>Sordariales</taxon>
        <taxon>Lasiosphaeriaceae</taxon>
        <taxon>Apodospora</taxon>
    </lineage>
</organism>
<keyword evidence="2" id="KW-1185">Reference proteome</keyword>
<dbReference type="Gene3D" id="3.90.1200.10">
    <property type="match status" value="1"/>
</dbReference>
<dbReference type="PANTHER" id="PTHR12149">
    <property type="entry name" value="FRUCTOSAMINE 3 KINASE-RELATED PROTEIN"/>
    <property type="match status" value="1"/>
</dbReference>
<name>A0AAE0IQN1_9PEZI</name>
<dbReference type="AlphaFoldDB" id="A0AAE0IQN1"/>
<dbReference type="Proteomes" id="UP001283341">
    <property type="component" value="Unassembled WGS sequence"/>
</dbReference>
<gene>
    <name evidence="1" type="ORF">B0H66DRAFT_610534</name>
</gene>
<evidence type="ECO:0000313" key="2">
    <source>
        <dbReference type="Proteomes" id="UP001283341"/>
    </source>
</evidence>
<dbReference type="PANTHER" id="PTHR12149:SF8">
    <property type="entry name" value="PROTEIN-RIBULOSAMINE 3-KINASE"/>
    <property type="match status" value="1"/>
</dbReference>
<dbReference type="InterPro" id="IPR016477">
    <property type="entry name" value="Fructo-/Ketosamine-3-kinase"/>
</dbReference>
<protein>
    <submittedName>
        <fullName evidence="1">Fructosamine/Ketosamine-3-kinase</fullName>
    </submittedName>
</protein>
<proteinExistence type="predicted"/>
<reference evidence="1" key="2">
    <citation type="submission" date="2023-06" db="EMBL/GenBank/DDBJ databases">
        <authorList>
            <consortium name="Lawrence Berkeley National Laboratory"/>
            <person name="Haridas S."/>
            <person name="Hensen N."/>
            <person name="Bonometti L."/>
            <person name="Westerberg I."/>
            <person name="Brannstrom I.O."/>
            <person name="Guillou S."/>
            <person name="Cros-Aarteil S."/>
            <person name="Calhoun S."/>
            <person name="Kuo A."/>
            <person name="Mondo S."/>
            <person name="Pangilinan J."/>
            <person name="Riley R."/>
            <person name="Labutti K."/>
            <person name="Andreopoulos B."/>
            <person name="Lipzen A."/>
            <person name="Chen C."/>
            <person name="Yanf M."/>
            <person name="Daum C."/>
            <person name="Ng V."/>
            <person name="Clum A."/>
            <person name="Steindorff A."/>
            <person name="Ohm R."/>
            <person name="Martin F."/>
            <person name="Silar P."/>
            <person name="Natvig D."/>
            <person name="Lalanne C."/>
            <person name="Gautier V."/>
            <person name="Ament-Velasquez S.L."/>
            <person name="Kruys A."/>
            <person name="Hutchinson M.I."/>
            <person name="Powell A.J."/>
            <person name="Barry K."/>
            <person name="Miller A.N."/>
            <person name="Grigoriev I.V."/>
            <person name="Debuchy R."/>
            <person name="Gladieux P."/>
            <person name="Thoren M.H."/>
            <person name="Johannesson H."/>
        </authorList>
    </citation>
    <scope>NUCLEOTIDE SEQUENCE</scope>
    <source>
        <strain evidence="1">CBS 118394</strain>
    </source>
</reference>
<accession>A0AAE0IQN1</accession>
<comment type="caution">
    <text evidence="1">The sequence shown here is derived from an EMBL/GenBank/DDBJ whole genome shotgun (WGS) entry which is preliminary data.</text>
</comment>
<dbReference type="EMBL" id="JAUEDM010000001">
    <property type="protein sequence ID" value="KAK3329578.1"/>
    <property type="molecule type" value="Genomic_DNA"/>
</dbReference>
<sequence>MLTEYRDIGQQPPERVKFTARLAELHKNSVSPTGKFGFHMKTMVGPITQHNDGWSDSWEDIFANFFGGLLDLDGEKNEPWPEFEHTKHLTKVRVIPLLLWPLQSHGRNSKPCLVHGNLWDGNAATDRQTSFSAHNEYETGNWRASRHRLSSKTYIRQYQRKFAMSEPAEDWNARNLLYSLVTIRVRLFSTLP</sequence>
<evidence type="ECO:0000313" key="1">
    <source>
        <dbReference type="EMBL" id="KAK3329578.1"/>
    </source>
</evidence>
<dbReference type="Pfam" id="PF03881">
    <property type="entry name" value="Fructosamin_kin"/>
    <property type="match status" value="1"/>
</dbReference>
<reference evidence="1" key="1">
    <citation type="journal article" date="2023" name="Mol. Phylogenet. Evol.">
        <title>Genome-scale phylogeny and comparative genomics of the fungal order Sordariales.</title>
        <authorList>
            <person name="Hensen N."/>
            <person name="Bonometti L."/>
            <person name="Westerberg I."/>
            <person name="Brannstrom I.O."/>
            <person name="Guillou S."/>
            <person name="Cros-Aarteil S."/>
            <person name="Calhoun S."/>
            <person name="Haridas S."/>
            <person name="Kuo A."/>
            <person name="Mondo S."/>
            <person name="Pangilinan J."/>
            <person name="Riley R."/>
            <person name="LaButti K."/>
            <person name="Andreopoulos B."/>
            <person name="Lipzen A."/>
            <person name="Chen C."/>
            <person name="Yan M."/>
            <person name="Daum C."/>
            <person name="Ng V."/>
            <person name="Clum A."/>
            <person name="Steindorff A."/>
            <person name="Ohm R.A."/>
            <person name="Martin F."/>
            <person name="Silar P."/>
            <person name="Natvig D.O."/>
            <person name="Lalanne C."/>
            <person name="Gautier V."/>
            <person name="Ament-Velasquez S.L."/>
            <person name="Kruys A."/>
            <person name="Hutchinson M.I."/>
            <person name="Powell A.J."/>
            <person name="Barry K."/>
            <person name="Miller A.N."/>
            <person name="Grigoriev I.V."/>
            <person name="Debuchy R."/>
            <person name="Gladieux P."/>
            <person name="Hiltunen Thoren M."/>
            <person name="Johannesson H."/>
        </authorList>
    </citation>
    <scope>NUCLEOTIDE SEQUENCE</scope>
    <source>
        <strain evidence="1">CBS 118394</strain>
    </source>
</reference>